<protein>
    <submittedName>
        <fullName evidence="2">Methylenetetrahydrofolate reductase (NADPH)</fullName>
        <ecNumber evidence="2">1.5.1.20</ecNumber>
    </submittedName>
</protein>
<dbReference type="eggNOG" id="COG0685">
    <property type="taxonomic scope" value="Bacteria"/>
</dbReference>
<dbReference type="STRING" id="1367847.JCM7686_1484"/>
<evidence type="ECO:0000256" key="1">
    <source>
        <dbReference type="ARBA" id="ARBA00023002"/>
    </source>
</evidence>
<dbReference type="SUPFAM" id="SSF51730">
    <property type="entry name" value="FAD-linked oxidoreductase"/>
    <property type="match status" value="1"/>
</dbReference>
<dbReference type="PATRIC" id="fig|1367847.3.peg.1457"/>
<name>S5XYS6_PARAH</name>
<evidence type="ECO:0000313" key="2">
    <source>
        <dbReference type="EMBL" id="AGT08585.1"/>
    </source>
</evidence>
<organism evidence="2 3">
    <name type="scientific">Paracoccus aminophilus JCM 7686</name>
    <dbReference type="NCBI Taxonomy" id="1367847"/>
    <lineage>
        <taxon>Bacteria</taxon>
        <taxon>Pseudomonadati</taxon>
        <taxon>Pseudomonadota</taxon>
        <taxon>Alphaproteobacteria</taxon>
        <taxon>Rhodobacterales</taxon>
        <taxon>Paracoccaceae</taxon>
        <taxon>Paracoccus</taxon>
    </lineage>
</organism>
<evidence type="ECO:0000313" key="3">
    <source>
        <dbReference type="Proteomes" id="UP000015480"/>
    </source>
</evidence>
<accession>S5XYS6</accession>
<proteinExistence type="predicted"/>
<dbReference type="OrthoDB" id="9812555at2"/>
<sequence length="279" mass="29836">MPYALEITGKDIGAIEALHGLLPAGTEINIAFLGNESHDQRIRVAELIRQAGYEPVPIISSRRLTSVADGDRLIAGYLAAAAPARFMFVGGDPKAPAGPYRDSLALLGSEVLARHGITRVKIAGYPEGHPRIAPELLWQALRWKSAFLSERGVDFEITTQFGFDAEAIVRWITELRQQGIDALVRIGIPGPTSAGKLLRFAGQFGVGASAAILRRYGISLANLLDPVGPEAFLDRLTAAMAGKDLGRTAIHLYPFGGLVDGVAWINGALARGELPIRQG</sequence>
<gene>
    <name evidence="2" type="ORF">JCM7686_1484</name>
</gene>
<dbReference type="GO" id="GO:0004489">
    <property type="term" value="F:methylenetetrahydrofolate reductase [NAD(P)H] activity"/>
    <property type="evidence" value="ECO:0007669"/>
    <property type="project" value="UniProtKB-EC"/>
</dbReference>
<dbReference type="GO" id="GO:0035999">
    <property type="term" value="P:tetrahydrofolate interconversion"/>
    <property type="evidence" value="ECO:0007669"/>
    <property type="project" value="UniProtKB-UniPathway"/>
</dbReference>
<dbReference type="UniPathway" id="UPA00193"/>
<dbReference type="KEGG" id="pami:JCM7686_1484"/>
<reference evidence="2 3" key="1">
    <citation type="journal article" date="2014" name="BMC Genomics">
        <title>Architecture and functions of a multipartite genome of the methylotrophic bacterium Paracoccus aminophilus JCM 7686, containing primary and secondary chromids.</title>
        <authorList>
            <person name="Dziewit L."/>
            <person name="Czarnecki J."/>
            <person name="Wibberg D."/>
            <person name="Radlinska M."/>
            <person name="Mrozek P."/>
            <person name="Szymczak M."/>
            <person name="Schluter A."/>
            <person name="Puhler A."/>
            <person name="Bartosik D."/>
        </authorList>
    </citation>
    <scope>NUCLEOTIDE SEQUENCE [LARGE SCALE GENOMIC DNA]</scope>
    <source>
        <strain evidence="2">JCM 7686</strain>
    </source>
</reference>
<dbReference type="InterPro" id="IPR029041">
    <property type="entry name" value="FAD-linked_oxidoreductase-like"/>
</dbReference>
<dbReference type="EC" id="1.5.1.20" evidence="2"/>
<dbReference type="Gene3D" id="3.20.20.220">
    <property type="match status" value="1"/>
</dbReference>
<dbReference type="AlphaFoldDB" id="S5XYS6"/>
<dbReference type="Proteomes" id="UP000015480">
    <property type="component" value="Chromosome"/>
</dbReference>
<dbReference type="HOGENOM" id="CLU_081788_0_0_5"/>
<keyword evidence="3" id="KW-1185">Reference proteome</keyword>
<keyword evidence="1 2" id="KW-0560">Oxidoreductase</keyword>
<dbReference type="RefSeq" id="WP_020950223.1">
    <property type="nucleotide sequence ID" value="NC_022041.1"/>
</dbReference>
<dbReference type="EMBL" id="CP006650">
    <property type="protein sequence ID" value="AGT08585.1"/>
    <property type="molecule type" value="Genomic_DNA"/>
</dbReference>